<feature type="transmembrane region" description="Helical" evidence="1">
    <location>
        <begin position="219"/>
        <end position="238"/>
    </location>
</feature>
<name>A6G160_9BACT</name>
<keyword evidence="1" id="KW-1133">Transmembrane helix</keyword>
<feature type="transmembrane region" description="Helical" evidence="1">
    <location>
        <begin position="93"/>
        <end position="111"/>
    </location>
</feature>
<gene>
    <name evidence="2" type="ORF">PPSIR1_11285</name>
</gene>
<evidence type="ECO:0000313" key="2">
    <source>
        <dbReference type="EMBL" id="EDM80355.1"/>
    </source>
</evidence>
<organism evidence="2 3">
    <name type="scientific">Plesiocystis pacifica SIR-1</name>
    <dbReference type="NCBI Taxonomy" id="391625"/>
    <lineage>
        <taxon>Bacteria</taxon>
        <taxon>Pseudomonadati</taxon>
        <taxon>Myxococcota</taxon>
        <taxon>Polyangia</taxon>
        <taxon>Nannocystales</taxon>
        <taxon>Nannocystaceae</taxon>
        <taxon>Plesiocystis</taxon>
    </lineage>
</organism>
<sequence length="546" mass="59311">MHAMDARKQAMGTAATLVALALLMLASLWLRWPAFVQGGFVSHDVAGMLYNAMVLDAGGLPYVDTLELKAPGSFWLARAFAGPEGRDIARFQVFANLWALGSLAAVAAVAWRSWGRLASVVAAGLYGLHDAFLDSMDANYVTWANLPQILAFGLGIEAWRSQSPRWRPTLWLAAGAAAGCAALCKRPDGVVLVVLLAMGARAQAQASSEARRASWREPAWVLAGFCLAHLPLAALYLGRGELGALLDGYVVNRWGLRYVNAKLAGSASAPGSGSGVGEGLLASAHFLGLPLALAAFAGAAALPKHTAASEAERRELAWVLAWLGATLFAASLGLRFYKGYFLACAAPACLAAAAPWGLWGRRCRAHWVPRVVASALALGLVLRCGLLLDAERRSRARAHDTGGRRIAAHLIEHGEPGDRVWVWGWHLWDVYPLTGQLSASRVYKSLGILSQPNDDTWRRPSTPLRFVETEHAQTLLDDLERTRPRFIVLGSTVPRREFGALQTFLRAHYRLDRSAPRIGRVQFWRRLDDSWVDAEHGIADMPRISR</sequence>
<reference evidence="2 3" key="1">
    <citation type="submission" date="2007-06" db="EMBL/GenBank/DDBJ databases">
        <authorList>
            <person name="Shimkets L."/>
            <person name="Ferriera S."/>
            <person name="Johnson J."/>
            <person name="Kravitz S."/>
            <person name="Beeson K."/>
            <person name="Sutton G."/>
            <person name="Rogers Y.-H."/>
            <person name="Friedman R."/>
            <person name="Frazier M."/>
            <person name="Venter J.C."/>
        </authorList>
    </citation>
    <scope>NUCLEOTIDE SEQUENCE [LARGE SCALE GENOMIC DNA]</scope>
    <source>
        <strain evidence="2 3">SIR-1</strain>
    </source>
</reference>
<keyword evidence="1" id="KW-0472">Membrane</keyword>
<feature type="transmembrane region" description="Helical" evidence="1">
    <location>
        <begin position="315"/>
        <end position="334"/>
    </location>
</feature>
<protein>
    <recommendedName>
        <fullName evidence="4">Glycosyltransferase RgtA/B/C/D-like domain-containing protein</fullName>
    </recommendedName>
</protein>
<dbReference type="AlphaFoldDB" id="A6G160"/>
<evidence type="ECO:0000256" key="1">
    <source>
        <dbReference type="SAM" id="Phobius"/>
    </source>
</evidence>
<feature type="transmembrane region" description="Helical" evidence="1">
    <location>
        <begin position="340"/>
        <end position="359"/>
    </location>
</feature>
<keyword evidence="3" id="KW-1185">Reference proteome</keyword>
<evidence type="ECO:0000313" key="3">
    <source>
        <dbReference type="Proteomes" id="UP000005801"/>
    </source>
</evidence>
<dbReference type="STRING" id="391625.PPSIR1_11285"/>
<proteinExistence type="predicted"/>
<comment type="caution">
    <text evidence="2">The sequence shown here is derived from an EMBL/GenBank/DDBJ whole genome shotgun (WGS) entry which is preliminary data.</text>
</comment>
<feature type="transmembrane region" description="Helical" evidence="1">
    <location>
        <begin position="280"/>
        <end position="303"/>
    </location>
</feature>
<evidence type="ECO:0008006" key="4">
    <source>
        <dbReference type="Google" id="ProtNLM"/>
    </source>
</evidence>
<dbReference type="EMBL" id="ABCS01000011">
    <property type="protein sequence ID" value="EDM80355.1"/>
    <property type="molecule type" value="Genomic_DNA"/>
</dbReference>
<keyword evidence="1" id="KW-0812">Transmembrane</keyword>
<dbReference type="Proteomes" id="UP000005801">
    <property type="component" value="Unassembled WGS sequence"/>
</dbReference>
<accession>A6G160</accession>